<accession>A0A9I9CK15</accession>
<protein>
    <submittedName>
        <fullName evidence="1">Uncharacterized protein</fullName>
    </submittedName>
</protein>
<dbReference type="EnsemblPlants" id="MELO3C004757.2.1">
    <property type="protein sequence ID" value="MELO3C004757.2.1"/>
    <property type="gene ID" value="MELO3C004757.2"/>
</dbReference>
<organism evidence="1">
    <name type="scientific">Cucumis melo</name>
    <name type="common">Muskmelon</name>
    <dbReference type="NCBI Taxonomy" id="3656"/>
    <lineage>
        <taxon>Eukaryota</taxon>
        <taxon>Viridiplantae</taxon>
        <taxon>Streptophyta</taxon>
        <taxon>Embryophyta</taxon>
        <taxon>Tracheophyta</taxon>
        <taxon>Spermatophyta</taxon>
        <taxon>Magnoliopsida</taxon>
        <taxon>eudicotyledons</taxon>
        <taxon>Gunneridae</taxon>
        <taxon>Pentapetalae</taxon>
        <taxon>rosids</taxon>
        <taxon>fabids</taxon>
        <taxon>Cucurbitales</taxon>
        <taxon>Cucurbitaceae</taxon>
        <taxon>Benincaseae</taxon>
        <taxon>Cucumis</taxon>
    </lineage>
</organism>
<dbReference type="AlphaFoldDB" id="A0A9I9CK15"/>
<dbReference type="Gramene" id="MELO3C004757.2.1">
    <property type="protein sequence ID" value="MELO3C004757.2.1"/>
    <property type="gene ID" value="MELO3C004757.2"/>
</dbReference>
<sequence>MAHLSLLSSGKSDRATCLSSWLQAAYEVPSSRKCSRLKLPLESLPLIGLYQHNGPGGTMKAIWKP</sequence>
<reference evidence="1" key="1">
    <citation type="submission" date="2023-03" db="UniProtKB">
        <authorList>
            <consortium name="EnsemblPlants"/>
        </authorList>
    </citation>
    <scope>IDENTIFICATION</scope>
</reference>
<name>A0A9I9CK15_CUCME</name>
<proteinExistence type="predicted"/>
<evidence type="ECO:0000313" key="1">
    <source>
        <dbReference type="EnsemblPlants" id="MELO3C004757.2.1"/>
    </source>
</evidence>